<evidence type="ECO:0000259" key="1">
    <source>
        <dbReference type="Pfam" id="PF00149"/>
    </source>
</evidence>
<evidence type="ECO:0000313" key="2">
    <source>
        <dbReference type="EMBL" id="GGN98700.1"/>
    </source>
</evidence>
<sequence>MNEPRKLFVTDIHGEYRGLIELLREMDYDAFTDRLTVGGDLIDRGPDSALVVRYLRTLQRMHPDRVTVLAGNHEEMLRWYRADKSNIWLIHGGAEALASFERTFEDDEESRENLDWLLTLPIMAEDDEYVYTHAGFIPDQPLHGQSRDILWMSENEFYDYPPESVLQATDGRTVVHGHTPCEFICFDGARLNCDLGSHTYGIEESRSLSLVDLTGGEYAVYNCGSGKVTRRQLTWQKG</sequence>
<gene>
    <name evidence="2" type="ORF">GCM10010969_18080</name>
</gene>
<keyword evidence="3" id="KW-1185">Reference proteome</keyword>
<dbReference type="InterPro" id="IPR004843">
    <property type="entry name" value="Calcineurin-like_PHP"/>
</dbReference>
<dbReference type="Proteomes" id="UP000606653">
    <property type="component" value="Unassembled WGS sequence"/>
</dbReference>
<evidence type="ECO:0000313" key="3">
    <source>
        <dbReference type="Proteomes" id="UP000606653"/>
    </source>
</evidence>
<protein>
    <submittedName>
        <fullName evidence="2">Serine/threonine protein phosphatase</fullName>
    </submittedName>
</protein>
<feature type="domain" description="Calcineurin-like phosphoesterase" evidence="1">
    <location>
        <begin position="7"/>
        <end position="181"/>
    </location>
</feature>
<dbReference type="SUPFAM" id="SSF56300">
    <property type="entry name" value="Metallo-dependent phosphatases"/>
    <property type="match status" value="1"/>
</dbReference>
<dbReference type="InterPro" id="IPR050126">
    <property type="entry name" value="Ap4A_hydrolase"/>
</dbReference>
<comment type="caution">
    <text evidence="2">The sequence shown here is derived from an EMBL/GenBank/DDBJ whole genome shotgun (WGS) entry which is preliminary data.</text>
</comment>
<name>A0ABQ2L2B9_9BACL</name>
<dbReference type="InterPro" id="IPR029052">
    <property type="entry name" value="Metallo-depent_PP-like"/>
</dbReference>
<dbReference type="RefSeq" id="WP_018976031.1">
    <property type="nucleotide sequence ID" value="NZ_BMLN01000004.1"/>
</dbReference>
<organism evidence="2 3">
    <name type="scientific">Saccharibacillus kuerlensis</name>
    <dbReference type="NCBI Taxonomy" id="459527"/>
    <lineage>
        <taxon>Bacteria</taxon>
        <taxon>Bacillati</taxon>
        <taxon>Bacillota</taxon>
        <taxon>Bacilli</taxon>
        <taxon>Bacillales</taxon>
        <taxon>Paenibacillaceae</taxon>
        <taxon>Saccharibacillus</taxon>
    </lineage>
</organism>
<accession>A0ABQ2L2B9</accession>
<dbReference type="PANTHER" id="PTHR42850:SF4">
    <property type="entry name" value="ZINC-DEPENDENT ENDOPOLYPHOSPHATASE"/>
    <property type="match status" value="1"/>
</dbReference>
<dbReference type="PANTHER" id="PTHR42850">
    <property type="entry name" value="METALLOPHOSPHOESTERASE"/>
    <property type="match status" value="1"/>
</dbReference>
<dbReference type="EMBL" id="BMLN01000004">
    <property type="protein sequence ID" value="GGN98700.1"/>
    <property type="molecule type" value="Genomic_DNA"/>
</dbReference>
<reference evidence="3" key="1">
    <citation type="journal article" date="2019" name="Int. J. Syst. Evol. Microbiol.">
        <title>The Global Catalogue of Microorganisms (GCM) 10K type strain sequencing project: providing services to taxonomists for standard genome sequencing and annotation.</title>
        <authorList>
            <consortium name="The Broad Institute Genomics Platform"/>
            <consortium name="The Broad Institute Genome Sequencing Center for Infectious Disease"/>
            <person name="Wu L."/>
            <person name="Ma J."/>
        </authorList>
    </citation>
    <scope>NUCLEOTIDE SEQUENCE [LARGE SCALE GENOMIC DNA]</scope>
    <source>
        <strain evidence="3">CGMCC 1.6964</strain>
    </source>
</reference>
<dbReference type="Gene3D" id="3.60.21.10">
    <property type="match status" value="1"/>
</dbReference>
<dbReference type="Pfam" id="PF00149">
    <property type="entry name" value="Metallophos"/>
    <property type="match status" value="1"/>
</dbReference>
<proteinExistence type="predicted"/>